<dbReference type="SUPFAM" id="SSF81321">
    <property type="entry name" value="Family A G protein-coupled receptor-like"/>
    <property type="match status" value="1"/>
</dbReference>
<keyword evidence="7" id="KW-0807">Transducer</keyword>
<dbReference type="InterPro" id="IPR000276">
    <property type="entry name" value="GPCR_Rhodpsn"/>
</dbReference>
<keyword evidence="11" id="KW-1185">Reference proteome</keyword>
<dbReference type="Gene3D" id="1.20.1070.10">
    <property type="entry name" value="Rhodopsin 7-helix transmembrane proteins"/>
    <property type="match status" value="1"/>
</dbReference>
<keyword evidence="5 9" id="KW-0472">Membrane</keyword>
<evidence type="ECO:0000259" key="10">
    <source>
        <dbReference type="PROSITE" id="PS50262"/>
    </source>
</evidence>
<protein>
    <submittedName>
        <fullName evidence="12">G-protein coupled receptors family 1 profile domain-containing protein</fullName>
    </submittedName>
</protein>
<dbReference type="Pfam" id="PF00001">
    <property type="entry name" value="7tm_1"/>
    <property type="match status" value="1"/>
</dbReference>
<sequence>MDENNLLQINKNNYLITTTTTTQSPLLFLSEGDHQQQQPLDTWRVPPSLFAVFAFFYAAVFFGGFVGNMFVVVAIATHKSLRTGTDWIFVASLAFADLLILLICLPSTLLNNVLTEWQLGSFGCKLSVWLNSTTSCASIFTLVGVTGERYLAICHPLKQLKMKSSHLQFYIVGIWLLSAALASPNLWVYREILYDLLSGSESINLNEGLIARLCVDTSENFWLFIVINLLIAFLVPIIIISFLYFCIFRVISRHTEKRLAVDNGARVRDERVKLRIAQMMFTVIVVFVLCWTPLYGLYCYFFLADNKDSSFFQFASSVLRPIFQWLSLLSSSLNPLIYICFSQKYRRAFHQLLLLPCRKRYRKIQRATRNTFRLNSSAACSERPSSATHLLLQNSAKSNGHLPLSKGHSYTSATTLKPNNRLARGSLDVNMFTNCNNNKLDINLNQRRPSSSVVTSANFSDILISPIQQQKWRRKESEQINEENKSGNCSSQILMEESKENSELQHIPESEKEQEENSVEIKIKTYEKEVNTKQLKLTIKINSSEKLKNEDNEEGIAKPDVRQLNTLIFTL</sequence>
<dbReference type="WBParaSite" id="Minc3s00128g05455">
    <property type="protein sequence ID" value="Minc3s00128g05455"/>
    <property type="gene ID" value="Minc3s00128g05455"/>
</dbReference>
<evidence type="ECO:0000256" key="8">
    <source>
        <dbReference type="SAM" id="MobiDB-lite"/>
    </source>
</evidence>
<feature type="transmembrane region" description="Helical" evidence="9">
    <location>
        <begin position="276"/>
        <end position="303"/>
    </location>
</feature>
<name>A0A914KVA9_MELIC</name>
<evidence type="ECO:0000256" key="3">
    <source>
        <dbReference type="ARBA" id="ARBA00022989"/>
    </source>
</evidence>
<comment type="subcellular location">
    <subcellularLocation>
        <location evidence="1">Membrane</location>
        <topology evidence="1">Multi-pass membrane protein</topology>
    </subcellularLocation>
</comment>
<evidence type="ECO:0000313" key="11">
    <source>
        <dbReference type="Proteomes" id="UP000887563"/>
    </source>
</evidence>
<dbReference type="GO" id="GO:0005886">
    <property type="term" value="C:plasma membrane"/>
    <property type="evidence" value="ECO:0007669"/>
    <property type="project" value="TreeGrafter"/>
</dbReference>
<keyword evidence="3 9" id="KW-1133">Transmembrane helix</keyword>
<dbReference type="PROSITE" id="PS50262">
    <property type="entry name" value="G_PROTEIN_RECEP_F1_2"/>
    <property type="match status" value="1"/>
</dbReference>
<feature type="transmembrane region" description="Helical" evidence="9">
    <location>
        <begin position="87"/>
        <end position="108"/>
    </location>
</feature>
<feature type="transmembrane region" description="Helical" evidence="9">
    <location>
        <begin position="221"/>
        <end position="248"/>
    </location>
</feature>
<feature type="compositionally biased region" description="Basic and acidic residues" evidence="8">
    <location>
        <begin position="497"/>
        <end position="511"/>
    </location>
</feature>
<dbReference type="GO" id="GO:0004930">
    <property type="term" value="F:G protein-coupled receptor activity"/>
    <property type="evidence" value="ECO:0007669"/>
    <property type="project" value="UniProtKB-KW"/>
</dbReference>
<evidence type="ECO:0000256" key="2">
    <source>
        <dbReference type="ARBA" id="ARBA00022692"/>
    </source>
</evidence>
<dbReference type="PANTHER" id="PTHR24243">
    <property type="entry name" value="G-PROTEIN COUPLED RECEPTOR"/>
    <property type="match status" value="1"/>
</dbReference>
<feature type="region of interest" description="Disordered" evidence="8">
    <location>
        <begin position="497"/>
        <end position="518"/>
    </location>
</feature>
<dbReference type="PANTHER" id="PTHR24243:SF224">
    <property type="entry name" value="G-PROTEIN COUPLED RECEPTOR 19-RELATED"/>
    <property type="match status" value="1"/>
</dbReference>
<dbReference type="PRINTS" id="PR00237">
    <property type="entry name" value="GPCRRHODOPSN"/>
</dbReference>
<evidence type="ECO:0000313" key="12">
    <source>
        <dbReference type="WBParaSite" id="Minc3s00128g05455"/>
    </source>
</evidence>
<keyword evidence="4" id="KW-0297">G-protein coupled receptor</keyword>
<evidence type="ECO:0000256" key="6">
    <source>
        <dbReference type="ARBA" id="ARBA00023170"/>
    </source>
</evidence>
<organism evidence="11 12">
    <name type="scientific">Meloidogyne incognita</name>
    <name type="common">Southern root-knot nematode worm</name>
    <name type="synonym">Oxyuris incognita</name>
    <dbReference type="NCBI Taxonomy" id="6306"/>
    <lineage>
        <taxon>Eukaryota</taxon>
        <taxon>Metazoa</taxon>
        <taxon>Ecdysozoa</taxon>
        <taxon>Nematoda</taxon>
        <taxon>Chromadorea</taxon>
        <taxon>Rhabditida</taxon>
        <taxon>Tylenchina</taxon>
        <taxon>Tylenchomorpha</taxon>
        <taxon>Tylenchoidea</taxon>
        <taxon>Meloidogynidae</taxon>
        <taxon>Meloidogyninae</taxon>
        <taxon>Meloidogyne</taxon>
        <taxon>Meloidogyne incognita group</taxon>
    </lineage>
</organism>
<dbReference type="SMART" id="SM01381">
    <property type="entry name" value="7TM_GPCR_Srsx"/>
    <property type="match status" value="1"/>
</dbReference>
<dbReference type="AlphaFoldDB" id="A0A914KVA9"/>
<reference evidence="12" key="1">
    <citation type="submission" date="2022-11" db="UniProtKB">
        <authorList>
            <consortium name="WormBaseParasite"/>
        </authorList>
    </citation>
    <scope>IDENTIFICATION</scope>
</reference>
<proteinExistence type="predicted"/>
<keyword evidence="6" id="KW-0675">Receptor</keyword>
<evidence type="ECO:0000256" key="4">
    <source>
        <dbReference type="ARBA" id="ARBA00023040"/>
    </source>
</evidence>
<feature type="transmembrane region" description="Helical" evidence="9">
    <location>
        <begin position="167"/>
        <end position="189"/>
    </location>
</feature>
<evidence type="ECO:0000256" key="5">
    <source>
        <dbReference type="ARBA" id="ARBA00023136"/>
    </source>
</evidence>
<accession>A0A914KVA9</accession>
<evidence type="ECO:0000256" key="1">
    <source>
        <dbReference type="ARBA" id="ARBA00004141"/>
    </source>
</evidence>
<keyword evidence="2 9" id="KW-0812">Transmembrane</keyword>
<feature type="transmembrane region" description="Helical" evidence="9">
    <location>
        <begin position="49"/>
        <end position="75"/>
    </location>
</feature>
<feature type="transmembrane region" description="Helical" evidence="9">
    <location>
        <begin position="128"/>
        <end position="146"/>
    </location>
</feature>
<feature type="transmembrane region" description="Helical" evidence="9">
    <location>
        <begin position="323"/>
        <end position="341"/>
    </location>
</feature>
<dbReference type="Proteomes" id="UP000887563">
    <property type="component" value="Unplaced"/>
</dbReference>
<evidence type="ECO:0000256" key="9">
    <source>
        <dbReference type="SAM" id="Phobius"/>
    </source>
</evidence>
<evidence type="ECO:0000256" key="7">
    <source>
        <dbReference type="ARBA" id="ARBA00023224"/>
    </source>
</evidence>
<dbReference type="InterPro" id="IPR017452">
    <property type="entry name" value="GPCR_Rhodpsn_7TM"/>
</dbReference>
<feature type="domain" description="G-protein coupled receptors family 1 profile" evidence="10">
    <location>
        <begin position="67"/>
        <end position="338"/>
    </location>
</feature>